<organism evidence="1">
    <name type="scientific">Sesamum calycinum</name>
    <dbReference type="NCBI Taxonomy" id="2727403"/>
    <lineage>
        <taxon>Eukaryota</taxon>
        <taxon>Viridiplantae</taxon>
        <taxon>Streptophyta</taxon>
        <taxon>Embryophyta</taxon>
        <taxon>Tracheophyta</taxon>
        <taxon>Spermatophyta</taxon>
        <taxon>Magnoliopsida</taxon>
        <taxon>eudicotyledons</taxon>
        <taxon>Gunneridae</taxon>
        <taxon>Pentapetalae</taxon>
        <taxon>asterids</taxon>
        <taxon>lamiids</taxon>
        <taxon>Lamiales</taxon>
        <taxon>Pedaliaceae</taxon>
        <taxon>Sesamum</taxon>
    </lineage>
</organism>
<dbReference type="PANTHER" id="PTHR10775">
    <property type="entry name" value="OS08G0208400 PROTEIN"/>
    <property type="match status" value="1"/>
</dbReference>
<protein>
    <submittedName>
        <fullName evidence="1">Uncharacterized protein</fullName>
    </submittedName>
</protein>
<reference evidence="1" key="2">
    <citation type="journal article" date="2024" name="Plant">
        <title>Genomic evolution and insights into agronomic trait innovations of Sesamum species.</title>
        <authorList>
            <person name="Miao H."/>
            <person name="Wang L."/>
            <person name="Qu L."/>
            <person name="Liu H."/>
            <person name="Sun Y."/>
            <person name="Le M."/>
            <person name="Wang Q."/>
            <person name="Wei S."/>
            <person name="Zheng Y."/>
            <person name="Lin W."/>
            <person name="Duan Y."/>
            <person name="Cao H."/>
            <person name="Xiong S."/>
            <person name="Wang X."/>
            <person name="Wei L."/>
            <person name="Li C."/>
            <person name="Ma Q."/>
            <person name="Ju M."/>
            <person name="Zhao R."/>
            <person name="Li G."/>
            <person name="Mu C."/>
            <person name="Tian Q."/>
            <person name="Mei H."/>
            <person name="Zhang T."/>
            <person name="Gao T."/>
            <person name="Zhang H."/>
        </authorList>
    </citation>
    <scope>NUCLEOTIDE SEQUENCE</scope>
    <source>
        <strain evidence="1">KEN8</strain>
    </source>
</reference>
<dbReference type="EMBL" id="JACGWM010000013">
    <property type="protein sequence ID" value="KAL0333115.1"/>
    <property type="molecule type" value="Genomic_DNA"/>
</dbReference>
<proteinExistence type="predicted"/>
<dbReference type="InterPro" id="IPR004242">
    <property type="entry name" value="Transposase_21"/>
</dbReference>
<evidence type="ECO:0000313" key="1">
    <source>
        <dbReference type="EMBL" id="KAL0333115.1"/>
    </source>
</evidence>
<dbReference type="PANTHER" id="PTHR10775:SF185">
    <property type="entry name" value="OS08G0208400 PROTEIN"/>
    <property type="match status" value="1"/>
</dbReference>
<dbReference type="AlphaFoldDB" id="A0AAW2MQR7"/>
<reference evidence="1" key="1">
    <citation type="submission" date="2020-06" db="EMBL/GenBank/DDBJ databases">
        <authorList>
            <person name="Li T."/>
            <person name="Hu X."/>
            <person name="Zhang T."/>
            <person name="Song X."/>
            <person name="Zhang H."/>
            <person name="Dai N."/>
            <person name="Sheng W."/>
            <person name="Hou X."/>
            <person name="Wei L."/>
        </authorList>
    </citation>
    <scope>NUCLEOTIDE SEQUENCE</scope>
    <source>
        <strain evidence="1">KEN8</strain>
        <tissue evidence="1">Leaf</tissue>
    </source>
</reference>
<accession>A0AAW2MQR7</accession>
<comment type="caution">
    <text evidence="1">The sequence shown here is derived from an EMBL/GenBank/DDBJ whole genome shotgun (WGS) entry which is preliminary data.</text>
</comment>
<dbReference type="Pfam" id="PF02992">
    <property type="entry name" value="Transposase_21"/>
    <property type="match status" value="1"/>
</dbReference>
<name>A0AAW2MQR7_9LAMI</name>
<gene>
    <name evidence="1" type="ORF">Scaly_2213000</name>
</gene>
<sequence>MRWHKEKRTDDGVLRHPADGQEWKEFDKMHESFSQDPRNVRLGLATDGFNPFSNMSSSYSIWPVILLPCNLPPWKCLKAPFFILSMLIPGPTSPGNDIDIFLEPLIDELKELWDNGIETYDASTSAKFSLRAAMLWTINDLPA</sequence>